<protein>
    <recommendedName>
        <fullName evidence="5">Myb/SANT-like domain-containing protein</fullName>
    </recommendedName>
</protein>
<evidence type="ECO:0000313" key="3">
    <source>
        <dbReference type="EMBL" id="KAL0084971.1"/>
    </source>
</evidence>
<feature type="region of interest" description="Disordered" evidence="1">
    <location>
        <begin position="273"/>
        <end position="292"/>
    </location>
</feature>
<feature type="transmembrane region" description="Helical" evidence="2">
    <location>
        <begin position="367"/>
        <end position="394"/>
    </location>
</feature>
<accession>A0ABR3AX26</accession>
<organism evidence="3 4">
    <name type="scientific">Phycomyces blakesleeanus</name>
    <dbReference type="NCBI Taxonomy" id="4837"/>
    <lineage>
        <taxon>Eukaryota</taxon>
        <taxon>Fungi</taxon>
        <taxon>Fungi incertae sedis</taxon>
        <taxon>Mucoromycota</taxon>
        <taxon>Mucoromycotina</taxon>
        <taxon>Mucoromycetes</taxon>
        <taxon>Mucorales</taxon>
        <taxon>Phycomycetaceae</taxon>
        <taxon>Phycomyces</taxon>
    </lineage>
</organism>
<sequence length="511" mass="58537">MCLQLEIAFQLLDLAGEAKQVQWSSFVEQMSSYIINSYSGDHKTTYCSNWKKKFKDFSKKLGLNIIRDEKQVDVWNETITPHLFINTTASKSSSHISSTSSLRYQRLLSENDRKLIDSVHQNINHKWVLSSGTVVEDAIYKHAKDFKVEHSLHSYVLSIDDQLKSMFTAAEIKEIEKESGFTDMRKSLPESLASILMKLEGKNDFKSIDQTFQEMHYDRRTQPAEYWCRNSILNYLDLFIESDNFTPFVTEQDLLNEMYGFLRSTKNISRTITETGRQSSASNSNKNSQRELGTNQQLVRQANGDCSDLTFKHLSSELGCVEIGLVDHGANGTKELQESKLKSPKMMRSFCKQIINQYKIKANKIKIVSFIINGSFITAQVMTFTKGSVGILFFSPRLKMPENISQVPALLPPILTLVYNCTLIIKETAQLLKDESTHVNLNPFKNSDYFFPNSFVPESKDSSKKKKDLLSIIWCFFLLLFYTLLSIIIPIPIIIIHTICSILLFLYILNS</sequence>
<name>A0ABR3AX26_PHYBL</name>
<dbReference type="EMBL" id="JBCLYO010000011">
    <property type="protein sequence ID" value="KAL0084971.1"/>
    <property type="molecule type" value="Genomic_DNA"/>
</dbReference>
<dbReference type="Proteomes" id="UP001448207">
    <property type="component" value="Unassembled WGS sequence"/>
</dbReference>
<keyword evidence="2" id="KW-0472">Membrane</keyword>
<evidence type="ECO:0000256" key="1">
    <source>
        <dbReference type="SAM" id="MobiDB-lite"/>
    </source>
</evidence>
<feature type="transmembrane region" description="Helical" evidence="2">
    <location>
        <begin position="491"/>
        <end position="509"/>
    </location>
</feature>
<keyword evidence="2" id="KW-1133">Transmembrane helix</keyword>
<feature type="transmembrane region" description="Helical" evidence="2">
    <location>
        <begin position="469"/>
        <end position="485"/>
    </location>
</feature>
<evidence type="ECO:0000256" key="2">
    <source>
        <dbReference type="SAM" id="Phobius"/>
    </source>
</evidence>
<comment type="caution">
    <text evidence="3">The sequence shown here is derived from an EMBL/GenBank/DDBJ whole genome shotgun (WGS) entry which is preliminary data.</text>
</comment>
<keyword evidence="2" id="KW-0812">Transmembrane</keyword>
<keyword evidence="4" id="KW-1185">Reference proteome</keyword>
<reference evidence="3 4" key="1">
    <citation type="submission" date="2024-04" db="EMBL/GenBank/DDBJ databases">
        <title>Symmetric and asymmetric DNA N6-adenine methylation regulates different biological responses in Mucorales.</title>
        <authorList>
            <consortium name="Lawrence Berkeley National Laboratory"/>
            <person name="Lax C."/>
            <person name="Mondo S.J."/>
            <person name="Osorio-Concepcion M."/>
            <person name="Muszewska A."/>
            <person name="Corrochano-Luque M."/>
            <person name="Gutierrez G."/>
            <person name="Riley R."/>
            <person name="Lipzen A."/>
            <person name="Guo J."/>
            <person name="Hundley H."/>
            <person name="Amirebrahimi M."/>
            <person name="Ng V."/>
            <person name="Lorenzo-Gutierrez D."/>
            <person name="Binder U."/>
            <person name="Yang J."/>
            <person name="Song Y."/>
            <person name="Canovas D."/>
            <person name="Navarro E."/>
            <person name="Freitag M."/>
            <person name="Gabaldon T."/>
            <person name="Grigoriev I.V."/>
            <person name="Corrochano L.M."/>
            <person name="Nicolas F.E."/>
            <person name="Garre V."/>
        </authorList>
    </citation>
    <scope>NUCLEOTIDE SEQUENCE [LARGE SCALE GENOMIC DNA]</scope>
    <source>
        <strain evidence="3 4">L51</strain>
    </source>
</reference>
<evidence type="ECO:0008006" key="5">
    <source>
        <dbReference type="Google" id="ProtNLM"/>
    </source>
</evidence>
<evidence type="ECO:0000313" key="4">
    <source>
        <dbReference type="Proteomes" id="UP001448207"/>
    </source>
</evidence>
<proteinExistence type="predicted"/>
<gene>
    <name evidence="3" type="ORF">J3Q64DRAFT_1744977</name>
</gene>